<evidence type="ECO:0000313" key="2">
    <source>
        <dbReference type="Proteomes" id="UP000827092"/>
    </source>
</evidence>
<gene>
    <name evidence="1" type="ORF">JTE90_001087</name>
</gene>
<evidence type="ECO:0000313" key="1">
    <source>
        <dbReference type="EMBL" id="KAG8184270.1"/>
    </source>
</evidence>
<comment type="caution">
    <text evidence="1">The sequence shown here is derived from an EMBL/GenBank/DDBJ whole genome shotgun (WGS) entry which is preliminary data.</text>
</comment>
<dbReference type="EMBL" id="JAFNEN010000380">
    <property type="protein sequence ID" value="KAG8184270.1"/>
    <property type="molecule type" value="Genomic_DNA"/>
</dbReference>
<dbReference type="Proteomes" id="UP000827092">
    <property type="component" value="Unassembled WGS sequence"/>
</dbReference>
<protein>
    <submittedName>
        <fullName evidence="1">Uncharacterized protein</fullName>
    </submittedName>
</protein>
<dbReference type="AlphaFoldDB" id="A0AAV6UJG5"/>
<keyword evidence="2" id="KW-1185">Reference proteome</keyword>
<reference evidence="1 2" key="1">
    <citation type="journal article" date="2022" name="Nat. Ecol. Evol.">
        <title>A masculinizing supergene underlies an exaggerated male reproductive morph in a spider.</title>
        <authorList>
            <person name="Hendrickx F."/>
            <person name="De Corte Z."/>
            <person name="Sonet G."/>
            <person name="Van Belleghem S.M."/>
            <person name="Kostlbacher S."/>
            <person name="Vangestel C."/>
        </authorList>
    </citation>
    <scope>NUCLEOTIDE SEQUENCE [LARGE SCALE GENOMIC DNA]</scope>
    <source>
        <strain evidence="1">W744_W776</strain>
    </source>
</reference>
<name>A0AAV6UJG5_9ARAC</name>
<sequence length="82" mass="9319">MFIPENGLVAMRQISNPSTIVVFGAVEGFSNDNKFENVYDENFMVEPKEIVQPYIHQPQSSMSNQVMSRKAIRSSCISRGYK</sequence>
<accession>A0AAV6UJG5</accession>
<organism evidence="1 2">
    <name type="scientific">Oedothorax gibbosus</name>
    <dbReference type="NCBI Taxonomy" id="931172"/>
    <lineage>
        <taxon>Eukaryota</taxon>
        <taxon>Metazoa</taxon>
        <taxon>Ecdysozoa</taxon>
        <taxon>Arthropoda</taxon>
        <taxon>Chelicerata</taxon>
        <taxon>Arachnida</taxon>
        <taxon>Araneae</taxon>
        <taxon>Araneomorphae</taxon>
        <taxon>Entelegynae</taxon>
        <taxon>Araneoidea</taxon>
        <taxon>Linyphiidae</taxon>
        <taxon>Erigoninae</taxon>
        <taxon>Oedothorax</taxon>
    </lineage>
</organism>
<proteinExistence type="predicted"/>